<sequence length="506" mass="55064">MPTSVEFRIQFEVAALSLRGARCSPPNMTCSIKPIAVFLLPVLAACTPTSTSSEMAQPWRSAGPIHPIETDQGETNPAIRGVWQSRGYGRLLRIDEAGVAKFEIGETCYRPPISGEALSAMDSVSYRYFRILPGGDSAIFQLLRGDTNVVFDRLDTLPEGCTEDPVATPRAVAEAFLDAFDRHYAFFDRRLPDHSTRAARVRAAIRPDMSQAELWDALAGYMQSLSDSHTKLIGTVGGERRRVQDGQGTTLPRMRAANGGETAWLVGLIDTTMQKLGDSALHTGNDRIVWGLIDGRIGYIQVFQMGGFTDRQDFGSEAWAAAEIEEFDRIMDEAMITFADAEVESVILDLSNNRGGWDKIAKAIPARFTDEPYVGFTTVTRGSGLSPFPHMIEPASGPRFSGPVYLLTSDVTVSGGELATLALRQNPRVVHAGGVTRGSFSTPLAKRLPNGWLLELSNEVFAAPDGSVYEESGIAPQVPLAVYPADAPVEGHWRAVETLVTMIDTH</sequence>
<reference evidence="2 3" key="1">
    <citation type="submission" date="2021-08" db="EMBL/GenBank/DDBJ databases">
        <title>Comparative Genomics Analysis of the Genus Qipengyuania Reveals Extensive Genetic Diversity and Metabolic Versatility, Including the Description of Fifteen Novel Species.</title>
        <authorList>
            <person name="Liu Y."/>
        </authorList>
    </citation>
    <scope>NUCLEOTIDE SEQUENCE [LARGE SCALE GENOMIC DNA]</scope>
    <source>
        <strain evidence="2 3">1NDW3</strain>
    </source>
</reference>
<keyword evidence="3" id="KW-1185">Reference proteome</keyword>
<dbReference type="InterPro" id="IPR005151">
    <property type="entry name" value="Tail-specific_protease"/>
</dbReference>
<evidence type="ECO:0000259" key="1">
    <source>
        <dbReference type="SMART" id="SM00245"/>
    </source>
</evidence>
<dbReference type="SUPFAM" id="SSF52096">
    <property type="entry name" value="ClpP/crotonase"/>
    <property type="match status" value="1"/>
</dbReference>
<dbReference type="RefSeq" id="WP_221428692.1">
    <property type="nucleotide sequence ID" value="NZ_CP081296.1"/>
</dbReference>
<dbReference type="PANTHER" id="PTHR11261:SF3">
    <property type="entry name" value="RETINOL-BINDING PROTEIN 3"/>
    <property type="match status" value="1"/>
</dbReference>
<dbReference type="Gene3D" id="3.30.750.44">
    <property type="match status" value="1"/>
</dbReference>
<dbReference type="PANTHER" id="PTHR11261">
    <property type="entry name" value="INTERPHOTORECEPTOR RETINOID-BINDING PROTEIN"/>
    <property type="match status" value="1"/>
</dbReference>
<dbReference type="Gene3D" id="3.90.226.10">
    <property type="entry name" value="2-enoyl-CoA Hydratase, Chain A, domain 1"/>
    <property type="match status" value="1"/>
</dbReference>
<dbReference type="InterPro" id="IPR029045">
    <property type="entry name" value="ClpP/crotonase-like_dom_sf"/>
</dbReference>
<dbReference type="Proteomes" id="UP000824300">
    <property type="component" value="Chromosome"/>
</dbReference>
<accession>A0ABX9A0Z5</accession>
<dbReference type="SMART" id="SM00245">
    <property type="entry name" value="TSPc"/>
    <property type="match status" value="1"/>
</dbReference>
<gene>
    <name evidence="2" type="ORF">K3162_02910</name>
</gene>
<evidence type="ECO:0000313" key="2">
    <source>
        <dbReference type="EMBL" id="QZD93003.1"/>
    </source>
</evidence>
<evidence type="ECO:0000313" key="3">
    <source>
        <dbReference type="Proteomes" id="UP000824300"/>
    </source>
</evidence>
<protein>
    <submittedName>
        <fullName evidence="2">S41 family peptidase</fullName>
    </submittedName>
</protein>
<dbReference type="CDD" id="cd07563">
    <property type="entry name" value="Peptidase_S41_IRBP"/>
    <property type="match status" value="1"/>
</dbReference>
<proteinExistence type="predicted"/>
<organism evidence="2 3">
    <name type="scientific">Qipengyuania xiapuensis</name>
    <dbReference type="NCBI Taxonomy" id="2867236"/>
    <lineage>
        <taxon>Bacteria</taxon>
        <taxon>Pseudomonadati</taxon>
        <taxon>Pseudomonadota</taxon>
        <taxon>Alphaproteobacteria</taxon>
        <taxon>Sphingomonadales</taxon>
        <taxon>Erythrobacteraceae</taxon>
        <taxon>Qipengyuania</taxon>
    </lineage>
</organism>
<feature type="domain" description="Tail specific protease" evidence="1">
    <location>
        <begin position="285"/>
        <end position="481"/>
    </location>
</feature>
<dbReference type="EMBL" id="CP081296">
    <property type="protein sequence ID" value="QZD93003.1"/>
    <property type="molecule type" value="Genomic_DNA"/>
</dbReference>
<dbReference type="Pfam" id="PF03572">
    <property type="entry name" value="Peptidase_S41"/>
    <property type="match status" value="1"/>
</dbReference>
<name>A0ABX9A0Z5_9SPHN</name>